<feature type="domain" description="M23ase beta-sheet core" evidence="2">
    <location>
        <begin position="235"/>
        <end position="329"/>
    </location>
</feature>
<evidence type="ECO:0000259" key="2">
    <source>
        <dbReference type="Pfam" id="PF01551"/>
    </source>
</evidence>
<gene>
    <name evidence="3" type="ORF">QNI29_04305</name>
</gene>
<organism evidence="3 4">
    <name type="scientific">Pontibacillus chungwhensis</name>
    <dbReference type="NCBI Taxonomy" id="265426"/>
    <lineage>
        <taxon>Bacteria</taxon>
        <taxon>Bacillati</taxon>
        <taxon>Bacillota</taxon>
        <taxon>Bacilli</taxon>
        <taxon>Bacillales</taxon>
        <taxon>Bacillaceae</taxon>
        <taxon>Pontibacillus</taxon>
    </lineage>
</organism>
<dbReference type="PANTHER" id="PTHR21666:SF287">
    <property type="entry name" value="CYTOPLASMIC MEMBRANE PROTEIN"/>
    <property type="match status" value="1"/>
</dbReference>
<dbReference type="SUPFAM" id="SSF51261">
    <property type="entry name" value="Duplicated hybrid motif"/>
    <property type="match status" value="1"/>
</dbReference>
<dbReference type="GO" id="GO:0016787">
    <property type="term" value="F:hydrolase activity"/>
    <property type="evidence" value="ECO:0007669"/>
    <property type="project" value="UniProtKB-KW"/>
</dbReference>
<keyword evidence="1" id="KW-1133">Transmembrane helix</keyword>
<dbReference type="Proteomes" id="UP001236652">
    <property type="component" value="Chromosome"/>
</dbReference>
<sequence>MSKLYLKQKILILVMIGVFMISGLAGVGVIIHAKAQPTKETSQHETRSESLQLNDILMAKKSEVVQFLLERKATEREASYFENETIAKETMNKKWALIPNVASRGDMILVRSESEGTLEWQGRTYTLKPFGSGFYTYLPIPMSVKPGNYPIGNRTLTIQKKTFETQHITVSEENENIRNNTEQIMKDQQKIDKARSQSEEEFLFPPNSSFIQPVEGQVTTPFGYTRYVNGEFSGSHTAIDWGAPAGTPVKATNDGIVALADSLHLTGNSVYIDHGMDLFSQYIHMSKLNVKAGDHVKKGDIIGYVGSTGFSTGPHMHFTFWVHNVPSNPNQYLGTSPFHLDQAQ</sequence>
<dbReference type="InterPro" id="IPR016047">
    <property type="entry name" value="M23ase_b-sheet_dom"/>
</dbReference>
<evidence type="ECO:0000313" key="3">
    <source>
        <dbReference type="EMBL" id="WIF98885.1"/>
    </source>
</evidence>
<dbReference type="EMBL" id="CP126446">
    <property type="protein sequence ID" value="WIF98885.1"/>
    <property type="molecule type" value="Genomic_DNA"/>
</dbReference>
<keyword evidence="4" id="KW-1185">Reference proteome</keyword>
<dbReference type="CDD" id="cd12797">
    <property type="entry name" value="M23_peptidase"/>
    <property type="match status" value="1"/>
</dbReference>
<dbReference type="EC" id="3.4.-.-" evidence="3"/>
<name>A0ABY8UZW2_9BACI</name>
<dbReference type="RefSeq" id="WP_231418652.1">
    <property type="nucleotide sequence ID" value="NZ_CP126446.1"/>
</dbReference>
<evidence type="ECO:0000313" key="4">
    <source>
        <dbReference type="Proteomes" id="UP001236652"/>
    </source>
</evidence>
<reference evidence="3 4" key="1">
    <citation type="submission" date="2023-05" db="EMBL/GenBank/DDBJ databases">
        <title>Comparative genomics reveals the evidence of polycyclic aromatic hydrocarbons degradation in moderately halophilic genus Pontibacillus.</title>
        <authorList>
            <person name="Yang H."/>
            <person name="Qian Z."/>
        </authorList>
    </citation>
    <scope>NUCLEOTIDE SEQUENCE [LARGE SCALE GENOMIC DNA]</scope>
    <source>
        <strain evidence="4">HN14</strain>
    </source>
</reference>
<accession>A0ABY8UZW2</accession>
<dbReference type="Gene3D" id="2.70.70.10">
    <property type="entry name" value="Glucose Permease (Domain IIA)"/>
    <property type="match status" value="1"/>
</dbReference>
<keyword evidence="1" id="KW-0472">Membrane</keyword>
<evidence type="ECO:0000256" key="1">
    <source>
        <dbReference type="SAM" id="Phobius"/>
    </source>
</evidence>
<feature type="transmembrane region" description="Helical" evidence="1">
    <location>
        <begin position="12"/>
        <end position="33"/>
    </location>
</feature>
<proteinExistence type="predicted"/>
<dbReference type="InterPro" id="IPR011055">
    <property type="entry name" value="Dup_hybrid_motif"/>
</dbReference>
<dbReference type="Pfam" id="PF01551">
    <property type="entry name" value="Peptidase_M23"/>
    <property type="match status" value="1"/>
</dbReference>
<keyword evidence="3" id="KW-0378">Hydrolase</keyword>
<dbReference type="PANTHER" id="PTHR21666">
    <property type="entry name" value="PEPTIDASE-RELATED"/>
    <property type="match status" value="1"/>
</dbReference>
<keyword evidence="1" id="KW-0812">Transmembrane</keyword>
<protein>
    <submittedName>
        <fullName evidence="3">M23 family metallopeptidase</fullName>
        <ecNumber evidence="3">3.4.-.-</ecNumber>
    </submittedName>
</protein>
<dbReference type="InterPro" id="IPR050570">
    <property type="entry name" value="Cell_wall_metabolism_enzyme"/>
</dbReference>